<gene>
    <name evidence="4" type="primary">Lyrm9</name>
    <name evidence="4" type="ORF">GTO93_0014226</name>
</gene>
<evidence type="ECO:0000259" key="3">
    <source>
        <dbReference type="Pfam" id="PF05347"/>
    </source>
</evidence>
<dbReference type="Proteomes" id="UP001166093">
    <property type="component" value="Unassembled WGS sequence"/>
</dbReference>
<dbReference type="CDD" id="cd20269">
    <property type="entry name" value="Complex1_LYR_LYRM9"/>
    <property type="match status" value="1"/>
</dbReference>
<dbReference type="InterPro" id="IPR045291">
    <property type="entry name" value="Complex1_LYR_LYRM9"/>
</dbReference>
<accession>A0ABS2YJ26</accession>
<keyword evidence="5" id="KW-1185">Reference proteome</keyword>
<feature type="non-terminal residue" evidence="4">
    <location>
        <position position="1"/>
    </location>
</feature>
<evidence type="ECO:0000256" key="2">
    <source>
        <dbReference type="ARBA" id="ARBA00026234"/>
    </source>
</evidence>
<reference evidence="4" key="1">
    <citation type="journal article" date="2021" name="Cell">
        <title>Tracing the genetic footprints of vertebrate landing in non-teleost ray-finned fishes.</title>
        <authorList>
            <person name="Bi X."/>
            <person name="Wang K."/>
            <person name="Yang L."/>
            <person name="Pan H."/>
            <person name="Jiang H."/>
            <person name="Wei Q."/>
            <person name="Fang M."/>
            <person name="Yu H."/>
            <person name="Zhu C."/>
            <person name="Cai Y."/>
            <person name="He Y."/>
            <person name="Gan X."/>
            <person name="Zeng H."/>
            <person name="Yu D."/>
            <person name="Zhu Y."/>
            <person name="Jiang H."/>
            <person name="Qiu Q."/>
            <person name="Yang H."/>
            <person name="Zhang Y.E."/>
            <person name="Wang W."/>
            <person name="Zhu M."/>
            <person name="He S."/>
            <person name="Zhang G."/>
        </authorList>
    </citation>
    <scope>NUCLEOTIDE SEQUENCE</scope>
    <source>
        <strain evidence="4">Pddl_001</strain>
    </source>
</reference>
<dbReference type="Pfam" id="PF05347">
    <property type="entry name" value="Complex1_LYR"/>
    <property type="match status" value="1"/>
</dbReference>
<dbReference type="InterPro" id="IPR052151">
    <property type="entry name" value="Complex_I_LYR"/>
</dbReference>
<protein>
    <recommendedName>
        <fullName evidence="2">LYR motif-containing protein 9</fullName>
    </recommendedName>
</protein>
<name>A0ABS2YJ26_POLSP</name>
<dbReference type="InterPro" id="IPR008011">
    <property type="entry name" value="Complex1_LYR_dom"/>
</dbReference>
<dbReference type="PANTHER" id="PTHR47061:SF1">
    <property type="entry name" value="LYR MOTIF-CONTAINING PROTEIN 9"/>
    <property type="match status" value="1"/>
</dbReference>
<dbReference type="PANTHER" id="PTHR47061">
    <property type="entry name" value="LYR MOTIF-CONTAINING PROTEIN 9"/>
    <property type="match status" value="1"/>
</dbReference>
<feature type="non-terminal residue" evidence="4">
    <location>
        <position position="187"/>
    </location>
</feature>
<feature type="domain" description="Complex 1 LYR protein" evidence="3">
    <location>
        <begin position="122"/>
        <end position="178"/>
    </location>
</feature>
<comment type="caution">
    <text evidence="4">The sequence shown here is derived from an EMBL/GenBank/DDBJ whole genome shotgun (WGS) entry which is preliminary data.</text>
</comment>
<organism evidence="4 5">
    <name type="scientific">Polyodon spathula</name>
    <name type="common">North American paddlefish</name>
    <name type="synonym">Squalus spathula</name>
    <dbReference type="NCBI Taxonomy" id="7913"/>
    <lineage>
        <taxon>Eukaryota</taxon>
        <taxon>Metazoa</taxon>
        <taxon>Chordata</taxon>
        <taxon>Craniata</taxon>
        <taxon>Vertebrata</taxon>
        <taxon>Euteleostomi</taxon>
        <taxon>Actinopterygii</taxon>
        <taxon>Chondrostei</taxon>
        <taxon>Acipenseriformes</taxon>
        <taxon>Polyodontidae</taxon>
        <taxon>Polyodon</taxon>
    </lineage>
</organism>
<comment type="similarity">
    <text evidence="1">Belongs to the complex I LYR family. LYRM9 subfamily.</text>
</comment>
<evidence type="ECO:0000313" key="4">
    <source>
        <dbReference type="EMBL" id="MBN3286711.1"/>
    </source>
</evidence>
<dbReference type="EMBL" id="JAAWVQ010159790">
    <property type="protein sequence ID" value="MBN3286711.1"/>
    <property type="molecule type" value="Genomic_DNA"/>
</dbReference>
<proteinExistence type="inferred from homology"/>
<sequence>MYCIIPAAKLCLNHSKLLPYTSPADLTRLLDNSATCRQGQSTVLRDPSGGFGQAWVPLSQLQRAGIIPELPVHELSRKNSSARHKEVSSRSVRTMTLHVCLFPGPSGLVAMPPLPGAEMVRTPLQLYRYLLRCCRQLPSASMQQHYKHAARQSYNAHGDEDDPQRIQQIIKRAIEDADWIMDKVGAA</sequence>
<evidence type="ECO:0000313" key="5">
    <source>
        <dbReference type="Proteomes" id="UP001166093"/>
    </source>
</evidence>
<evidence type="ECO:0000256" key="1">
    <source>
        <dbReference type="ARBA" id="ARBA00025757"/>
    </source>
</evidence>